<gene>
    <name evidence="2" type="ORF">M6D89_06745</name>
</gene>
<dbReference type="InterPro" id="IPR050266">
    <property type="entry name" value="AB_hydrolase_sf"/>
</dbReference>
<feature type="domain" description="AB hydrolase-1" evidence="1">
    <location>
        <begin position="48"/>
        <end position="271"/>
    </location>
</feature>
<evidence type="ECO:0000259" key="1">
    <source>
        <dbReference type="Pfam" id="PF00561"/>
    </source>
</evidence>
<proteinExistence type="predicted"/>
<accession>A0A9X2KTP6</accession>
<sequence length="298" mass="33253">MAQATESLTTEQLYNRALTLWGEDYQELQVPTSYGAAQVVVSGPEDGYPVVLLHGMNTNSTMWYPNASELARDYRVYAVDYILGHGKSKPKEGLDELEPVLKWYGEVFTALKLERFALVGASQGGWFATQIALREPNRVSHLVLLSPAQTFGWVMPGADVLKNLAFALDPEESEVKETLQTMSTNVDKIDPLYIDQFYRYSVENQSVPELLTEMQPFEDKRLAELTMPMLVLIGEQDIINSPESLERAREVLPCVRAAVVANAGHFVNVDAARSVNQRMLSFLETEQGDEGACPLSEN</sequence>
<dbReference type="SUPFAM" id="SSF53474">
    <property type="entry name" value="alpha/beta-Hydrolases"/>
    <property type="match status" value="1"/>
</dbReference>
<reference evidence="2" key="1">
    <citation type="submission" date="2022-05" db="EMBL/GenBank/DDBJ databases">
        <authorList>
            <person name="Sun H.-N."/>
        </authorList>
    </citation>
    <scope>NUCLEOTIDE SEQUENCE</scope>
    <source>
        <strain evidence="2">HB14</strain>
    </source>
</reference>
<dbReference type="InterPro" id="IPR029058">
    <property type="entry name" value="AB_hydrolase_fold"/>
</dbReference>
<dbReference type="PANTHER" id="PTHR43798">
    <property type="entry name" value="MONOACYLGLYCEROL LIPASE"/>
    <property type="match status" value="1"/>
</dbReference>
<dbReference type="Gene3D" id="3.40.50.1820">
    <property type="entry name" value="alpha/beta hydrolase"/>
    <property type="match status" value="1"/>
</dbReference>
<dbReference type="EMBL" id="JAMFTH010000001">
    <property type="protein sequence ID" value="MCP8898993.1"/>
    <property type="molecule type" value="Genomic_DNA"/>
</dbReference>
<reference evidence="2" key="2">
    <citation type="submission" date="2023-01" db="EMBL/GenBank/DDBJ databases">
        <title>Gilvimarinus xylanilyticus HB14 isolated from Caulerpa lentillifera aquaculture base in Hainan, China.</title>
        <authorList>
            <person name="Zhang Y.-J."/>
        </authorList>
    </citation>
    <scope>NUCLEOTIDE SEQUENCE</scope>
    <source>
        <strain evidence="2">HB14</strain>
    </source>
</reference>
<name>A0A9X2KTP6_9GAMM</name>
<dbReference type="InterPro" id="IPR000073">
    <property type="entry name" value="AB_hydrolase_1"/>
</dbReference>
<dbReference type="Pfam" id="PF00561">
    <property type="entry name" value="Abhydrolase_1"/>
    <property type="match status" value="1"/>
</dbReference>
<dbReference type="RefSeq" id="WP_253967256.1">
    <property type="nucleotide sequence ID" value="NZ_JAMFTH010000001.1"/>
</dbReference>
<evidence type="ECO:0000313" key="2">
    <source>
        <dbReference type="EMBL" id="MCP8898993.1"/>
    </source>
</evidence>
<evidence type="ECO:0000313" key="3">
    <source>
        <dbReference type="Proteomes" id="UP001139319"/>
    </source>
</evidence>
<protein>
    <submittedName>
        <fullName evidence="2">Alpha/beta hydrolase</fullName>
    </submittedName>
</protein>
<organism evidence="2 3">
    <name type="scientific">Gilvimarinus xylanilyticus</name>
    <dbReference type="NCBI Taxonomy" id="2944139"/>
    <lineage>
        <taxon>Bacteria</taxon>
        <taxon>Pseudomonadati</taxon>
        <taxon>Pseudomonadota</taxon>
        <taxon>Gammaproteobacteria</taxon>
        <taxon>Cellvibrionales</taxon>
        <taxon>Cellvibrionaceae</taxon>
        <taxon>Gilvimarinus</taxon>
    </lineage>
</organism>
<comment type="caution">
    <text evidence="2">The sequence shown here is derived from an EMBL/GenBank/DDBJ whole genome shotgun (WGS) entry which is preliminary data.</text>
</comment>
<dbReference type="GO" id="GO:0016787">
    <property type="term" value="F:hydrolase activity"/>
    <property type="evidence" value="ECO:0007669"/>
    <property type="project" value="UniProtKB-KW"/>
</dbReference>
<keyword evidence="2" id="KW-0378">Hydrolase</keyword>
<keyword evidence="3" id="KW-1185">Reference proteome</keyword>
<dbReference type="AlphaFoldDB" id="A0A9X2KTP6"/>
<dbReference type="Proteomes" id="UP001139319">
    <property type="component" value="Unassembled WGS sequence"/>
</dbReference>